<accession>A0ACC2TXL6</accession>
<gene>
    <name evidence="1" type="ORF">DSO57_1036183</name>
</gene>
<comment type="caution">
    <text evidence="1">The sequence shown here is derived from an EMBL/GenBank/DDBJ whole genome shotgun (WGS) entry which is preliminary data.</text>
</comment>
<evidence type="ECO:0000313" key="2">
    <source>
        <dbReference type="Proteomes" id="UP001165960"/>
    </source>
</evidence>
<protein>
    <submittedName>
        <fullName evidence="1">Uncharacterized protein</fullName>
    </submittedName>
</protein>
<evidence type="ECO:0000313" key="1">
    <source>
        <dbReference type="EMBL" id="KAJ9079357.1"/>
    </source>
</evidence>
<name>A0ACC2TXL6_9FUNG</name>
<proteinExistence type="predicted"/>
<keyword evidence="2" id="KW-1185">Reference proteome</keyword>
<dbReference type="EMBL" id="QTSX02001760">
    <property type="protein sequence ID" value="KAJ9079357.1"/>
    <property type="molecule type" value="Genomic_DNA"/>
</dbReference>
<reference evidence="1" key="1">
    <citation type="submission" date="2022-04" db="EMBL/GenBank/DDBJ databases">
        <title>Genome of the entomopathogenic fungus Entomophthora muscae.</title>
        <authorList>
            <person name="Elya C."/>
            <person name="Lovett B.R."/>
            <person name="Lee E."/>
            <person name="Macias A.M."/>
            <person name="Hajek A.E."/>
            <person name="De Bivort B.L."/>
            <person name="Kasson M.T."/>
            <person name="De Fine Licht H.H."/>
            <person name="Stajich J.E."/>
        </authorList>
    </citation>
    <scope>NUCLEOTIDE SEQUENCE</scope>
    <source>
        <strain evidence="1">Berkeley</strain>
    </source>
</reference>
<sequence length="138" mass="15438">MNIKDQTVEFTYYDEKVYAAQRGVHRRTRQTLGKVGVQAHQDHSANQPGSTLRSELWGTQASSEARTGRSSVGRGTGMIQTEGMVQGPFWRWRGQDCHSGVDTLSVCGDIFRHIQELIRVETNSGGKDQQYAPKDLGR</sequence>
<dbReference type="Proteomes" id="UP001165960">
    <property type="component" value="Unassembled WGS sequence"/>
</dbReference>
<organism evidence="1 2">
    <name type="scientific">Entomophthora muscae</name>
    <dbReference type="NCBI Taxonomy" id="34485"/>
    <lineage>
        <taxon>Eukaryota</taxon>
        <taxon>Fungi</taxon>
        <taxon>Fungi incertae sedis</taxon>
        <taxon>Zoopagomycota</taxon>
        <taxon>Entomophthoromycotina</taxon>
        <taxon>Entomophthoromycetes</taxon>
        <taxon>Entomophthorales</taxon>
        <taxon>Entomophthoraceae</taxon>
        <taxon>Entomophthora</taxon>
    </lineage>
</organism>